<evidence type="ECO:0000256" key="8">
    <source>
        <dbReference type="SAM" id="SignalP"/>
    </source>
</evidence>
<comment type="caution">
    <text evidence="9">The sequence shown here is derived from an EMBL/GenBank/DDBJ whole genome shotgun (WGS) entry which is preliminary data.</text>
</comment>
<dbReference type="PANTHER" id="PTHR10361">
    <property type="entry name" value="SODIUM-BILE ACID COTRANSPORTER"/>
    <property type="match status" value="1"/>
</dbReference>
<dbReference type="GO" id="GO:0015293">
    <property type="term" value="F:symporter activity"/>
    <property type="evidence" value="ECO:0007669"/>
    <property type="project" value="UniProtKB-KW"/>
</dbReference>
<evidence type="ECO:0000313" key="10">
    <source>
        <dbReference type="Proteomes" id="UP000789390"/>
    </source>
</evidence>
<dbReference type="EMBL" id="CAKKLH010000190">
    <property type="protein sequence ID" value="CAH0105622.1"/>
    <property type="molecule type" value="Genomic_DNA"/>
</dbReference>
<dbReference type="Proteomes" id="UP000789390">
    <property type="component" value="Unassembled WGS sequence"/>
</dbReference>
<keyword evidence="4" id="KW-0813">Transport</keyword>
<evidence type="ECO:0000256" key="6">
    <source>
        <dbReference type="ARBA" id="ARBA00023136"/>
    </source>
</evidence>
<evidence type="ECO:0000256" key="1">
    <source>
        <dbReference type="ARBA" id="ARBA00004141"/>
    </source>
</evidence>
<keyword evidence="6 7" id="KW-0472">Membrane</keyword>
<proteinExistence type="inferred from homology"/>
<feature type="transmembrane region" description="Helical" evidence="7">
    <location>
        <begin position="173"/>
        <end position="197"/>
    </location>
</feature>
<keyword evidence="8" id="KW-0732">Signal</keyword>
<evidence type="ECO:0000256" key="5">
    <source>
        <dbReference type="ARBA" id="ARBA00022989"/>
    </source>
</evidence>
<evidence type="ECO:0000256" key="2">
    <source>
        <dbReference type="ARBA" id="ARBA00006528"/>
    </source>
</evidence>
<feature type="signal peptide" evidence="8">
    <location>
        <begin position="1"/>
        <end position="29"/>
    </location>
</feature>
<organism evidence="9 10">
    <name type="scientific">Daphnia galeata</name>
    <dbReference type="NCBI Taxonomy" id="27404"/>
    <lineage>
        <taxon>Eukaryota</taxon>
        <taxon>Metazoa</taxon>
        <taxon>Ecdysozoa</taxon>
        <taxon>Arthropoda</taxon>
        <taxon>Crustacea</taxon>
        <taxon>Branchiopoda</taxon>
        <taxon>Diplostraca</taxon>
        <taxon>Cladocera</taxon>
        <taxon>Anomopoda</taxon>
        <taxon>Daphniidae</taxon>
        <taxon>Daphnia</taxon>
    </lineage>
</organism>
<keyword evidence="3 7" id="KW-0812">Transmembrane</keyword>
<evidence type="ECO:0000256" key="4">
    <source>
        <dbReference type="ARBA" id="ARBA00022847"/>
    </source>
</evidence>
<comment type="similarity">
    <text evidence="2">Belongs to the bile acid:sodium symporter (BASS) (TC 2.A.28) family.</text>
</comment>
<feature type="chain" id="PRO_5035251865" evidence="8">
    <location>
        <begin position="30"/>
        <end position="533"/>
    </location>
</feature>
<feature type="transmembrane region" description="Helical" evidence="7">
    <location>
        <begin position="265"/>
        <end position="286"/>
    </location>
</feature>
<feature type="transmembrane region" description="Helical" evidence="7">
    <location>
        <begin position="369"/>
        <end position="391"/>
    </location>
</feature>
<keyword evidence="5 7" id="KW-1133">Transmembrane helix</keyword>
<keyword evidence="10" id="KW-1185">Reference proteome</keyword>
<name>A0A8J2RN04_9CRUS</name>
<evidence type="ECO:0000256" key="3">
    <source>
        <dbReference type="ARBA" id="ARBA00022692"/>
    </source>
</evidence>
<dbReference type="Gene3D" id="1.20.1530.20">
    <property type="match status" value="1"/>
</dbReference>
<feature type="transmembrane region" description="Helical" evidence="7">
    <location>
        <begin position="209"/>
        <end position="231"/>
    </location>
</feature>
<feature type="transmembrane region" description="Helical" evidence="7">
    <location>
        <begin position="398"/>
        <end position="417"/>
    </location>
</feature>
<keyword evidence="4" id="KW-0769">Symport</keyword>
<dbReference type="OrthoDB" id="203097at2759"/>
<accession>A0A8J2RN04</accession>
<dbReference type="Pfam" id="PF01758">
    <property type="entry name" value="SBF"/>
    <property type="match status" value="1"/>
</dbReference>
<evidence type="ECO:0000313" key="9">
    <source>
        <dbReference type="EMBL" id="CAH0105622.1"/>
    </source>
</evidence>
<dbReference type="InterPro" id="IPR002657">
    <property type="entry name" value="BilAc:Na_symport/Acr3"/>
</dbReference>
<feature type="transmembrane region" description="Helical" evidence="7">
    <location>
        <begin position="429"/>
        <end position="454"/>
    </location>
</feature>
<sequence length="533" mass="58252">MASKMLSLSSNSVAVILLVLLAGFPANKGDETDTVMTTTSSPDVGPWVLVANPLTLERITEMIPYTINLTLTYTGSEEPPKYLTNETLFIVKVSTTNPLTVKLNSNQIVFTWEDILESNNKSLVVTGQVIGYVDLNFVLDILPKTGSVATETVPVLSGYLVTVIRASDTLDNVFTIIMIIMAVLNTINMGCALDMAIVKQNILRPVGPIVGFISQFTFMPLFAFGVAKLMIDDPLMGFGLLVIGVCPGGIASNFWTLLLDGDVNLSITMTFVSSIAAMGMMPLWLWLLSGFFLPEGSSVQVPYLDMAVSLILLTFPLGIGLLIRRFKLSLAEFLTVKIIKPFSFFFIIFIFGLGFYSMSHIFILLDWTLLAAGLAVTVAGFVFGAFFAWITRLGRPQIIAVSLETAMQNANIAFVLLKTTLPTPYSDIAALPAIAQILMTTSILFIFFGIIMAYKCAQKNKNKETEKVEEEEETTKSLMLKDYADANNGINARGIETPPPQYYGGQVPPEFSWAKRPSLIVPSSPTIDPRITA</sequence>
<protein>
    <submittedName>
        <fullName evidence="9">Uncharacterized protein</fullName>
    </submittedName>
</protein>
<dbReference type="GO" id="GO:0016020">
    <property type="term" value="C:membrane"/>
    <property type="evidence" value="ECO:0007669"/>
    <property type="project" value="UniProtKB-SubCell"/>
</dbReference>
<reference evidence="9" key="1">
    <citation type="submission" date="2021-11" db="EMBL/GenBank/DDBJ databases">
        <authorList>
            <person name="Schell T."/>
        </authorList>
    </citation>
    <scope>NUCLEOTIDE SEQUENCE</scope>
    <source>
        <strain evidence="9">M5</strain>
    </source>
</reference>
<dbReference type="PANTHER" id="PTHR10361:SF28">
    <property type="entry name" value="P3 PROTEIN-RELATED"/>
    <property type="match status" value="1"/>
</dbReference>
<feature type="transmembrane region" description="Helical" evidence="7">
    <location>
        <begin position="237"/>
        <end position="258"/>
    </location>
</feature>
<feature type="transmembrane region" description="Helical" evidence="7">
    <location>
        <begin position="306"/>
        <end position="323"/>
    </location>
</feature>
<feature type="transmembrane region" description="Helical" evidence="7">
    <location>
        <begin position="344"/>
        <end position="363"/>
    </location>
</feature>
<dbReference type="AlphaFoldDB" id="A0A8J2RN04"/>
<dbReference type="InterPro" id="IPR038770">
    <property type="entry name" value="Na+/solute_symporter_sf"/>
</dbReference>
<dbReference type="InterPro" id="IPR004710">
    <property type="entry name" value="Bilac:Na_transpt"/>
</dbReference>
<comment type="subcellular location">
    <subcellularLocation>
        <location evidence="1">Membrane</location>
        <topology evidence="1">Multi-pass membrane protein</topology>
    </subcellularLocation>
</comment>
<gene>
    <name evidence="9" type="ORF">DGAL_LOCUS8679</name>
</gene>
<evidence type="ECO:0000256" key="7">
    <source>
        <dbReference type="SAM" id="Phobius"/>
    </source>
</evidence>